<feature type="transmembrane region" description="Helical" evidence="6">
    <location>
        <begin position="461"/>
        <end position="478"/>
    </location>
</feature>
<dbReference type="GO" id="GO:0005886">
    <property type="term" value="C:plasma membrane"/>
    <property type="evidence" value="ECO:0007669"/>
    <property type="project" value="TreeGrafter"/>
</dbReference>
<evidence type="ECO:0000256" key="5">
    <source>
        <dbReference type="ARBA" id="ARBA00023136"/>
    </source>
</evidence>
<keyword evidence="2" id="KW-1003">Cell membrane</keyword>
<dbReference type="GO" id="GO:0009247">
    <property type="term" value="P:glycolipid biosynthetic process"/>
    <property type="evidence" value="ECO:0007669"/>
    <property type="project" value="TreeGrafter"/>
</dbReference>
<feature type="transmembrane region" description="Helical" evidence="6">
    <location>
        <begin position="280"/>
        <end position="305"/>
    </location>
</feature>
<dbReference type="InterPro" id="IPR039653">
    <property type="entry name" value="Prenyltransferase"/>
</dbReference>
<evidence type="ECO:0000313" key="8">
    <source>
        <dbReference type="Proteomes" id="UP000223606"/>
    </source>
</evidence>
<dbReference type="InterPro" id="IPR023214">
    <property type="entry name" value="HAD_sf"/>
</dbReference>
<organism evidence="7 8">
    <name type="scientific">Hartmannibacter diazotrophicus</name>
    <dbReference type="NCBI Taxonomy" id="1482074"/>
    <lineage>
        <taxon>Bacteria</taxon>
        <taxon>Pseudomonadati</taxon>
        <taxon>Pseudomonadota</taxon>
        <taxon>Alphaproteobacteria</taxon>
        <taxon>Hyphomicrobiales</taxon>
        <taxon>Pleomorphomonadaceae</taxon>
        <taxon>Hartmannibacter</taxon>
    </lineage>
</organism>
<dbReference type="CDD" id="cd07519">
    <property type="entry name" value="HAD_PTase"/>
    <property type="match status" value="1"/>
</dbReference>
<accession>A0A2C9DDZ1</accession>
<dbReference type="KEGG" id="hdi:HDIA_4440"/>
<feature type="transmembrane region" description="Helical" evidence="6">
    <location>
        <begin position="343"/>
        <end position="361"/>
    </location>
</feature>
<dbReference type="Pfam" id="PF01040">
    <property type="entry name" value="UbiA"/>
    <property type="match status" value="1"/>
</dbReference>
<proteinExistence type="predicted"/>
<dbReference type="PANTHER" id="PTHR11048:SF5">
    <property type="entry name" value="DECAPRENYL-PHOSPHATE PHOSPHORIBOSYLTRANSFERASE"/>
    <property type="match status" value="1"/>
</dbReference>
<name>A0A2C9DDZ1_9HYPH</name>
<dbReference type="RefSeq" id="WP_099558160.1">
    <property type="nucleotide sequence ID" value="NZ_LT960614.1"/>
</dbReference>
<feature type="transmembrane region" description="Helical" evidence="6">
    <location>
        <begin position="390"/>
        <end position="411"/>
    </location>
</feature>
<dbReference type="Pfam" id="PF12710">
    <property type="entry name" value="HAD"/>
    <property type="match status" value="1"/>
</dbReference>
<dbReference type="GO" id="GO:0016757">
    <property type="term" value="F:glycosyltransferase activity"/>
    <property type="evidence" value="ECO:0007669"/>
    <property type="project" value="UniProtKB-KW"/>
</dbReference>
<protein>
    <submittedName>
        <fullName evidence="7">Decaprenyl-phosphate phosphoribosyltransferase</fullName>
        <ecNumber evidence="7">2.4.2.45</ecNumber>
    </submittedName>
</protein>
<dbReference type="InterPro" id="IPR044878">
    <property type="entry name" value="UbiA_sf"/>
</dbReference>
<dbReference type="Gene3D" id="3.40.50.1000">
    <property type="entry name" value="HAD superfamily/HAD-like"/>
    <property type="match status" value="1"/>
</dbReference>
<dbReference type="GO" id="GO:0016765">
    <property type="term" value="F:transferase activity, transferring alkyl or aryl (other than methyl) groups"/>
    <property type="evidence" value="ECO:0007669"/>
    <property type="project" value="InterPro"/>
</dbReference>
<keyword evidence="4 6" id="KW-1133">Transmembrane helix</keyword>
<dbReference type="EC" id="2.4.2.45" evidence="7"/>
<feature type="transmembrane region" description="Helical" evidence="6">
    <location>
        <begin position="220"/>
        <end position="243"/>
    </location>
</feature>
<dbReference type="Gene3D" id="1.10.357.140">
    <property type="entry name" value="UbiA prenyltransferase"/>
    <property type="match status" value="1"/>
</dbReference>
<sequence>MLDKRQNVDPVLVVDLDGTLLRSDLLYESFWSAFGKDWRCPFLSANALRSGRAALKAYLADASDIDTTLLPYDPDVIAYVEAWRERGGRTALVTASDQSIASRIADHLGIFDEVHGSDGTLNLKGPNKAKFLTEHFGETGYAYMADHAVDLPVWQHAKKVITVNAPTSLRGQAEKLGPEFEHLTTSGSSAKAHLKALRPHQWLKNSLVFLPMFAAHQLDIITVLESFFAFVAFSLIASSVYVLNDLLDLAADRAHPRKKKRPFASGAIPIANGTWMAPGLLLAGVLISLALGWKFALVMLGYYVMTTAYSLHLKRRMVVDICVLAGLYTVRIVAGGVATGIPLSVWLLAFSIFLFFSLAAVKRQAELVDSAQRGKLSATGRGYHVDDVPIVSMMAIGSGYVSVLVMALYLNSPAVMVLYPYPAALWGICLVLLYWISRMVMVTHRGNMHDDPVVYATKDRISQICLLLVLVFAAGGMLI</sequence>
<keyword evidence="5 6" id="KW-0472">Membrane</keyword>
<evidence type="ECO:0000313" key="7">
    <source>
        <dbReference type="EMBL" id="SON57981.1"/>
    </source>
</evidence>
<dbReference type="OrthoDB" id="9803632at2"/>
<keyword evidence="3 6" id="KW-0812">Transmembrane</keyword>
<dbReference type="PANTHER" id="PTHR11048">
    <property type="entry name" value="PRENYLTRANSFERASES"/>
    <property type="match status" value="1"/>
</dbReference>
<evidence type="ECO:0000256" key="2">
    <source>
        <dbReference type="ARBA" id="ARBA00022475"/>
    </source>
</evidence>
<gene>
    <name evidence="7" type="ORF">HDIA_4440</name>
</gene>
<dbReference type="EMBL" id="LT960614">
    <property type="protein sequence ID" value="SON57981.1"/>
    <property type="molecule type" value="Genomic_DNA"/>
</dbReference>
<evidence type="ECO:0000256" key="4">
    <source>
        <dbReference type="ARBA" id="ARBA00022989"/>
    </source>
</evidence>
<evidence type="ECO:0000256" key="6">
    <source>
        <dbReference type="SAM" id="Phobius"/>
    </source>
</evidence>
<reference evidence="8" key="1">
    <citation type="submission" date="2017-09" db="EMBL/GenBank/DDBJ databases">
        <title>Genome sequence of Nannocystis excedens DSM 71.</title>
        <authorList>
            <person name="Blom J."/>
        </authorList>
    </citation>
    <scope>NUCLEOTIDE SEQUENCE [LARGE SCALE GENOMIC DNA]</scope>
    <source>
        <strain evidence="8">type strain: E19</strain>
    </source>
</reference>
<dbReference type="InterPro" id="IPR036412">
    <property type="entry name" value="HAD-like_sf"/>
</dbReference>
<comment type="subcellular location">
    <subcellularLocation>
        <location evidence="1">Membrane</location>
        <topology evidence="1">Multi-pass membrane protein</topology>
    </subcellularLocation>
</comment>
<dbReference type="SUPFAM" id="SSF56784">
    <property type="entry name" value="HAD-like"/>
    <property type="match status" value="1"/>
</dbReference>
<feature type="transmembrane region" description="Helical" evidence="6">
    <location>
        <begin position="423"/>
        <end position="441"/>
    </location>
</feature>
<evidence type="ECO:0000256" key="3">
    <source>
        <dbReference type="ARBA" id="ARBA00022692"/>
    </source>
</evidence>
<dbReference type="CDD" id="cd13963">
    <property type="entry name" value="PT_UbiA_2"/>
    <property type="match status" value="1"/>
</dbReference>
<dbReference type="InterPro" id="IPR000537">
    <property type="entry name" value="UbiA_prenyltransferase"/>
</dbReference>
<keyword evidence="8" id="KW-1185">Reference proteome</keyword>
<evidence type="ECO:0000256" key="1">
    <source>
        <dbReference type="ARBA" id="ARBA00004141"/>
    </source>
</evidence>
<keyword evidence="7" id="KW-0808">Transferase</keyword>
<dbReference type="AlphaFoldDB" id="A0A2C9DDZ1"/>
<dbReference type="NCBIfam" id="NF006088">
    <property type="entry name" value="PRK08238.1"/>
    <property type="match status" value="1"/>
</dbReference>
<dbReference type="Proteomes" id="UP000223606">
    <property type="component" value="Chromosome 1"/>
</dbReference>
<keyword evidence="7" id="KW-0328">Glycosyltransferase</keyword>